<dbReference type="InterPro" id="IPR006085">
    <property type="entry name" value="XPG_DNA_repair_N"/>
</dbReference>
<feature type="region of interest" description="Disordered" evidence="14">
    <location>
        <begin position="607"/>
        <end position="636"/>
    </location>
</feature>
<dbReference type="FunFam" id="1.10.150.20:FF:000011">
    <property type="entry name" value="exonuclease 1"/>
    <property type="match status" value="1"/>
</dbReference>
<feature type="compositionally biased region" description="Low complexity" evidence="14">
    <location>
        <begin position="473"/>
        <end position="483"/>
    </location>
</feature>
<accession>J5SKZ4</accession>
<evidence type="ECO:0000256" key="10">
    <source>
        <dbReference type="ARBA" id="ARBA00022881"/>
    </source>
</evidence>
<protein>
    <submittedName>
        <fullName evidence="17">Uncharacterized protein</fullName>
    </submittedName>
</protein>
<keyword evidence="13" id="KW-0539">Nucleus</keyword>
<dbReference type="Pfam" id="PF00752">
    <property type="entry name" value="XPG_N"/>
    <property type="match status" value="1"/>
</dbReference>
<evidence type="ECO:0000256" key="2">
    <source>
        <dbReference type="ARBA" id="ARBA00004123"/>
    </source>
</evidence>
<dbReference type="KEGG" id="tasa:A1Q1_05280"/>
<name>J5SKZ4_TRIAS</name>
<dbReference type="GO" id="GO:0005634">
    <property type="term" value="C:nucleus"/>
    <property type="evidence" value="ECO:0007669"/>
    <property type="project" value="UniProtKB-SubCell"/>
</dbReference>
<sequence>MGISGLLPLLKEAQEPGHIRDFAGKRLAVDAYVWLHKGAFGCAEDLVKGKKTVAFVKYAIQRVRMLRMNNVEPLIVFDGGPLPAKKGTEDSRAKSRADHMARALALEAQGRLKDARDCYTKCIDITPEMAYQLIKVENVDYIVAPYEADAQLCFLEKEGYVDGIITEDSDLLVFGCKTVVFKMDKDGNCVYVKRTNIATVRDLPMHGWTDTQFRRMAVSSIVRMQANQQMLSGCDYLPSIVGIGLKKAHRLLRRLKTVERVIQSIRLDGAHLVPDGYIEAFNQAELAFLHQRVYCPHEKRLVPLCEFPASGLSGDDEKWIGLDVEPMVAQGMALGDLHPESRKPIEDLWPNFDGKIDIRDSKPSAPTDARPTGTLETFGFSIQRSESARIAPAVGRVGSFSSGPKSLSQLGGTRKPPTRSESQPTAKSGTASKYFSLSHEKENHLDIHDEEMPDVESQHEETLRSPTPEVNRSSSPFASPPFAEEAKSPSPIRMSSPTSHISSPSTTPYKGIPFSSPIENQAEQWGRPPSPAPTERSEPPSPTPTKRVLVAASSQYSEAPHLALPPSDRSTPSRSHKINVLVPASSGATALGAVFSSDSVVEEEIVTPTQAEQKKSKRKRTVVVEDEQTDEERAAQRRATIVAAGWRARYSFGSASSSSPASSSTAPQPKAARVAPIPRTTKVPLTSTLGVLASKDMNVADEPPHLKGPDASKRAPFVKPAQPTKPKSHGMTCAALQKFRFTR</sequence>
<feature type="region of interest" description="Disordered" evidence="14">
    <location>
        <begin position="694"/>
        <end position="732"/>
    </location>
</feature>
<dbReference type="GO" id="GO:0003677">
    <property type="term" value="F:DNA binding"/>
    <property type="evidence" value="ECO:0007669"/>
    <property type="project" value="UniProtKB-KW"/>
</dbReference>
<dbReference type="GO" id="GO:0035312">
    <property type="term" value="F:5'-3' DNA exonuclease activity"/>
    <property type="evidence" value="ECO:0007669"/>
    <property type="project" value="InterPro"/>
</dbReference>
<dbReference type="SUPFAM" id="SSF88723">
    <property type="entry name" value="PIN domain-like"/>
    <property type="match status" value="1"/>
</dbReference>
<keyword evidence="6" id="KW-0227">DNA damage</keyword>
<evidence type="ECO:0000256" key="1">
    <source>
        <dbReference type="ARBA" id="ARBA00001946"/>
    </source>
</evidence>
<evidence type="ECO:0000313" key="18">
    <source>
        <dbReference type="Proteomes" id="UP000002748"/>
    </source>
</evidence>
<gene>
    <name evidence="17" type="ORF">A1Q1_05280</name>
</gene>
<feature type="region of interest" description="Disordered" evidence="14">
    <location>
        <begin position="453"/>
        <end position="579"/>
    </location>
</feature>
<dbReference type="PROSITE" id="PS00842">
    <property type="entry name" value="XPG_2"/>
    <property type="match status" value="1"/>
</dbReference>
<dbReference type="OrthoDB" id="26491at2759"/>
<dbReference type="CDD" id="cd09857">
    <property type="entry name" value="PIN_EXO1"/>
    <property type="match status" value="1"/>
</dbReference>
<evidence type="ECO:0000259" key="16">
    <source>
        <dbReference type="SMART" id="SM00485"/>
    </source>
</evidence>
<comment type="cofactor">
    <cofactor evidence="1">
        <name>Mg(2+)</name>
        <dbReference type="ChEBI" id="CHEBI:18420"/>
    </cofactor>
</comment>
<reference evidence="17 18" key="1">
    <citation type="journal article" date="2012" name="Eukaryot. Cell">
        <title>Draft genome sequence of CBS 2479, the standard type strain of Trichosporon asahii.</title>
        <authorList>
            <person name="Yang R.Y."/>
            <person name="Li H.T."/>
            <person name="Zhu H."/>
            <person name="Zhou G.P."/>
            <person name="Wang M."/>
            <person name="Wang L."/>
        </authorList>
    </citation>
    <scope>NUCLEOTIDE SEQUENCE [LARGE SCALE GENOMIC DNA]</scope>
    <source>
        <strain evidence="18">ATCC 90039 / CBS 2479 / JCM 2466 / KCTC 7840 / NCYC 2677 / UAMH 7654</strain>
    </source>
</reference>
<evidence type="ECO:0000259" key="15">
    <source>
        <dbReference type="SMART" id="SM00484"/>
    </source>
</evidence>
<comment type="caution">
    <text evidence="17">The sequence shown here is derived from an EMBL/GenBank/DDBJ whole genome shotgun (WGS) entry which is preliminary data.</text>
</comment>
<keyword evidence="5" id="KW-0479">Metal-binding</keyword>
<dbReference type="InterPro" id="IPR036279">
    <property type="entry name" value="5-3_exonuclease_C_sf"/>
</dbReference>
<keyword evidence="8" id="KW-0269">Exonuclease</keyword>
<dbReference type="InterPro" id="IPR044752">
    <property type="entry name" value="PIN-like_EXO1"/>
</dbReference>
<feature type="region of interest" description="Disordered" evidence="14">
    <location>
        <begin position="652"/>
        <end position="681"/>
    </location>
</feature>
<evidence type="ECO:0000256" key="6">
    <source>
        <dbReference type="ARBA" id="ARBA00022763"/>
    </source>
</evidence>
<dbReference type="InterPro" id="IPR019974">
    <property type="entry name" value="XPG_CS"/>
</dbReference>
<dbReference type="AlphaFoldDB" id="J5SKZ4"/>
<dbReference type="InterPro" id="IPR006086">
    <property type="entry name" value="XPG-I_dom"/>
</dbReference>
<keyword evidence="7" id="KW-0378">Hydrolase</keyword>
<dbReference type="GO" id="GO:0006281">
    <property type="term" value="P:DNA repair"/>
    <property type="evidence" value="ECO:0007669"/>
    <property type="project" value="UniProtKB-KW"/>
</dbReference>
<dbReference type="CDD" id="cd09908">
    <property type="entry name" value="H3TH_EXO1"/>
    <property type="match status" value="1"/>
</dbReference>
<dbReference type="PANTHER" id="PTHR11081:SF65">
    <property type="entry name" value="DNA DAMAGE-INDUCIBLE PROTEIN DIN7-RELATED"/>
    <property type="match status" value="1"/>
</dbReference>
<keyword evidence="12" id="KW-0234">DNA repair</keyword>
<dbReference type="VEuPathDB" id="FungiDB:A1Q1_05280"/>
<dbReference type="Proteomes" id="UP000002748">
    <property type="component" value="Unassembled WGS sequence"/>
</dbReference>
<feature type="compositionally biased region" description="Low complexity" evidence="14">
    <location>
        <begin position="495"/>
        <end position="508"/>
    </location>
</feature>
<evidence type="ECO:0000256" key="5">
    <source>
        <dbReference type="ARBA" id="ARBA00022723"/>
    </source>
</evidence>
<dbReference type="RefSeq" id="XP_014177487.1">
    <property type="nucleotide sequence ID" value="XM_014322012.1"/>
</dbReference>
<dbReference type="InterPro" id="IPR006084">
    <property type="entry name" value="XPG/Rad2"/>
</dbReference>
<comment type="similarity">
    <text evidence="3">Belongs to the XPG/RAD2 endonuclease family. EXO1 subfamily.</text>
</comment>
<dbReference type="Pfam" id="PF00867">
    <property type="entry name" value="XPG_I"/>
    <property type="match status" value="1"/>
</dbReference>
<dbReference type="SUPFAM" id="SSF47807">
    <property type="entry name" value="5' to 3' exonuclease, C-terminal subdomain"/>
    <property type="match status" value="1"/>
</dbReference>
<keyword evidence="11" id="KW-0238">DNA-binding</keyword>
<feature type="compositionally biased region" description="Low complexity" evidence="14">
    <location>
        <begin position="654"/>
        <end position="672"/>
    </location>
</feature>
<dbReference type="InterPro" id="IPR037315">
    <property type="entry name" value="EXO1_H3TH"/>
</dbReference>
<dbReference type="Gene3D" id="1.10.150.20">
    <property type="entry name" value="5' to 3' exonuclease, C-terminal subdomain"/>
    <property type="match status" value="1"/>
</dbReference>
<evidence type="ECO:0000256" key="12">
    <source>
        <dbReference type="ARBA" id="ARBA00023204"/>
    </source>
</evidence>
<evidence type="ECO:0000256" key="14">
    <source>
        <dbReference type="SAM" id="MobiDB-lite"/>
    </source>
</evidence>
<proteinExistence type="inferred from homology"/>
<dbReference type="Gene3D" id="3.40.50.1010">
    <property type="entry name" value="5'-nuclease"/>
    <property type="match status" value="1"/>
</dbReference>
<dbReference type="EMBL" id="ALBS01000300">
    <property type="protein sequence ID" value="EJT46196.1"/>
    <property type="molecule type" value="Genomic_DNA"/>
</dbReference>
<dbReference type="GO" id="GO:0046872">
    <property type="term" value="F:metal ion binding"/>
    <property type="evidence" value="ECO:0007669"/>
    <property type="project" value="UniProtKB-KW"/>
</dbReference>
<evidence type="ECO:0000256" key="4">
    <source>
        <dbReference type="ARBA" id="ARBA00022722"/>
    </source>
</evidence>
<feature type="domain" description="XPG N-terminal" evidence="16">
    <location>
        <begin position="1"/>
        <end position="99"/>
    </location>
</feature>
<evidence type="ECO:0000256" key="11">
    <source>
        <dbReference type="ARBA" id="ARBA00023125"/>
    </source>
</evidence>
<feature type="compositionally biased region" description="Basic and acidic residues" evidence="14">
    <location>
        <begin position="702"/>
        <end position="713"/>
    </location>
</feature>
<comment type="subcellular location">
    <subcellularLocation>
        <location evidence="2">Nucleus</location>
    </subcellularLocation>
</comment>
<evidence type="ECO:0000256" key="7">
    <source>
        <dbReference type="ARBA" id="ARBA00022801"/>
    </source>
</evidence>
<feature type="compositionally biased region" description="Polar residues" evidence="14">
    <location>
        <begin position="419"/>
        <end position="435"/>
    </location>
</feature>
<dbReference type="FunFam" id="3.40.50.1010:FF:000002">
    <property type="entry name" value="Exonuclease 1, putative"/>
    <property type="match status" value="1"/>
</dbReference>
<dbReference type="GeneID" id="25988792"/>
<evidence type="ECO:0000256" key="13">
    <source>
        <dbReference type="ARBA" id="ARBA00023242"/>
    </source>
</evidence>
<feature type="region of interest" description="Disordered" evidence="14">
    <location>
        <begin position="395"/>
        <end position="435"/>
    </location>
</feature>
<dbReference type="InterPro" id="IPR029060">
    <property type="entry name" value="PIN-like_dom_sf"/>
</dbReference>
<dbReference type="PANTHER" id="PTHR11081">
    <property type="entry name" value="FLAP ENDONUCLEASE FAMILY MEMBER"/>
    <property type="match status" value="1"/>
</dbReference>
<dbReference type="PRINTS" id="PR00853">
    <property type="entry name" value="XPGRADSUPER"/>
</dbReference>
<dbReference type="SMART" id="SM00485">
    <property type="entry name" value="XPGN"/>
    <property type="match status" value="1"/>
</dbReference>
<dbReference type="HOGENOM" id="CLU_008978_2_1_1"/>
<dbReference type="GO" id="GO:0017108">
    <property type="term" value="F:5'-flap endonuclease activity"/>
    <property type="evidence" value="ECO:0007669"/>
    <property type="project" value="TreeGrafter"/>
</dbReference>
<evidence type="ECO:0000256" key="3">
    <source>
        <dbReference type="ARBA" id="ARBA00010563"/>
    </source>
</evidence>
<organism evidence="17 18">
    <name type="scientific">Trichosporon asahii var. asahii (strain ATCC 90039 / CBS 2479 / JCM 2466 / KCTC 7840 / NBRC 103889/ NCYC 2677 / UAMH 7654)</name>
    <name type="common">Yeast</name>
    <dbReference type="NCBI Taxonomy" id="1186058"/>
    <lineage>
        <taxon>Eukaryota</taxon>
        <taxon>Fungi</taxon>
        <taxon>Dikarya</taxon>
        <taxon>Basidiomycota</taxon>
        <taxon>Agaricomycotina</taxon>
        <taxon>Tremellomycetes</taxon>
        <taxon>Trichosporonales</taxon>
        <taxon>Trichosporonaceae</taxon>
        <taxon>Trichosporon</taxon>
    </lineage>
</organism>
<feature type="domain" description="XPG-I" evidence="15">
    <location>
        <begin position="135"/>
        <end position="205"/>
    </location>
</feature>
<keyword evidence="10" id="KW-0267">Excision nuclease</keyword>
<dbReference type="SMART" id="SM00484">
    <property type="entry name" value="XPGI"/>
    <property type="match status" value="1"/>
</dbReference>
<evidence type="ECO:0000313" key="17">
    <source>
        <dbReference type="EMBL" id="EJT46196.1"/>
    </source>
</evidence>
<keyword evidence="4" id="KW-0540">Nuclease</keyword>
<evidence type="ECO:0000256" key="9">
    <source>
        <dbReference type="ARBA" id="ARBA00022842"/>
    </source>
</evidence>
<evidence type="ECO:0000256" key="8">
    <source>
        <dbReference type="ARBA" id="ARBA00022839"/>
    </source>
</evidence>
<feature type="compositionally biased region" description="Polar residues" evidence="14">
    <location>
        <begin position="399"/>
        <end position="411"/>
    </location>
</feature>
<dbReference type="PROSITE" id="PS00841">
    <property type="entry name" value="XPG_1"/>
    <property type="match status" value="1"/>
</dbReference>
<keyword evidence="9" id="KW-0460">Magnesium</keyword>